<dbReference type="GO" id="GO:0022857">
    <property type="term" value="F:transmembrane transporter activity"/>
    <property type="evidence" value="ECO:0007669"/>
    <property type="project" value="TreeGrafter"/>
</dbReference>
<dbReference type="RefSeq" id="WP_061787616.1">
    <property type="nucleotide sequence ID" value="NZ_CP072386.1"/>
</dbReference>
<evidence type="ECO:0000256" key="2">
    <source>
        <dbReference type="ARBA" id="ARBA00022475"/>
    </source>
</evidence>
<keyword evidence="9" id="KW-1185">Reference proteome</keyword>
<evidence type="ECO:0000259" key="7">
    <source>
        <dbReference type="Pfam" id="PF02687"/>
    </source>
</evidence>
<sequence length="399" mass="42339">MSTFALVRRSLARTVRRHRLIAVLVLLLVLATVVLSWLARGATHGTSRGLTESLGAKEIEVIQGYGGLDSPPLSTDAVKQLGQLDGVEHVFPSGMSGIDPPADIADSEDGAGPWWLMPRNPFDDRMKDAHSNPAAFPEPGQMLVPGKHENLVGKTIEVNVTRVVSSNSGMGEAKQFEVIGTYDPETIQGEPPEAVFINSSQFNEIQAAALPPDTPGYSSIYLYVGDVNDVAKVQKSVEDLGYGTRSAIGSGVQLDRARQGLAVASVLVLFVTILGALFAGTSVAGTWMTSHIEEIGLFRSLGWTRRAIVRFYLLEALIFALCVSAIGVLLGTGLVMALAALPSLLTSVTGFSMDPGALLAQAWVVAVPLIAVPLGFIAGAGRRATTLLRVDTDTLLRQI</sequence>
<keyword evidence="5 6" id="KW-0472">Membrane</keyword>
<accession>A0A3S4W8S9</accession>
<dbReference type="EMBL" id="LR134406">
    <property type="protein sequence ID" value="VEH71446.1"/>
    <property type="molecule type" value="Genomic_DNA"/>
</dbReference>
<feature type="domain" description="ABC3 transporter permease C-terminal" evidence="7">
    <location>
        <begin position="267"/>
        <end position="378"/>
    </location>
</feature>
<proteinExistence type="predicted"/>
<evidence type="ECO:0000256" key="5">
    <source>
        <dbReference type="ARBA" id="ARBA00023136"/>
    </source>
</evidence>
<evidence type="ECO:0000313" key="9">
    <source>
        <dbReference type="Proteomes" id="UP000273044"/>
    </source>
</evidence>
<dbReference type="InterPro" id="IPR050250">
    <property type="entry name" value="Macrolide_Exporter_MacB"/>
</dbReference>
<gene>
    <name evidence="8" type="ORF">NCTC12967_02768</name>
</gene>
<keyword evidence="4 6" id="KW-1133">Transmembrane helix</keyword>
<comment type="subcellular location">
    <subcellularLocation>
        <location evidence="1">Cell membrane</location>
        <topology evidence="1">Multi-pass membrane protein</topology>
    </subcellularLocation>
</comment>
<feature type="transmembrane region" description="Helical" evidence="6">
    <location>
        <begin position="311"/>
        <end position="340"/>
    </location>
</feature>
<dbReference type="Pfam" id="PF02687">
    <property type="entry name" value="FtsX"/>
    <property type="match status" value="1"/>
</dbReference>
<organism evidence="8 9">
    <name type="scientific">Arachnia propionica</name>
    <dbReference type="NCBI Taxonomy" id="1750"/>
    <lineage>
        <taxon>Bacteria</taxon>
        <taxon>Bacillati</taxon>
        <taxon>Actinomycetota</taxon>
        <taxon>Actinomycetes</taxon>
        <taxon>Propionibacteriales</taxon>
        <taxon>Propionibacteriaceae</taxon>
        <taxon>Arachnia</taxon>
    </lineage>
</organism>
<feature type="transmembrane region" description="Helical" evidence="6">
    <location>
        <begin position="261"/>
        <end position="290"/>
    </location>
</feature>
<evidence type="ECO:0000256" key="6">
    <source>
        <dbReference type="SAM" id="Phobius"/>
    </source>
</evidence>
<dbReference type="GeneID" id="64408188"/>
<evidence type="ECO:0000256" key="3">
    <source>
        <dbReference type="ARBA" id="ARBA00022692"/>
    </source>
</evidence>
<protein>
    <submittedName>
        <fullName evidence="8">FtsX-like permease family</fullName>
    </submittedName>
</protein>
<dbReference type="PANTHER" id="PTHR30572">
    <property type="entry name" value="MEMBRANE COMPONENT OF TRANSPORTER-RELATED"/>
    <property type="match status" value="1"/>
</dbReference>
<reference evidence="8 9" key="1">
    <citation type="submission" date="2018-12" db="EMBL/GenBank/DDBJ databases">
        <authorList>
            <consortium name="Pathogen Informatics"/>
        </authorList>
    </citation>
    <scope>NUCLEOTIDE SEQUENCE [LARGE SCALE GENOMIC DNA]</scope>
    <source>
        <strain evidence="8 9">NCTC12967</strain>
    </source>
</reference>
<name>A0A3S4W8S9_9ACTN</name>
<keyword evidence="2" id="KW-1003">Cell membrane</keyword>
<evidence type="ECO:0000256" key="1">
    <source>
        <dbReference type="ARBA" id="ARBA00004651"/>
    </source>
</evidence>
<feature type="transmembrane region" description="Helical" evidence="6">
    <location>
        <begin position="360"/>
        <end position="380"/>
    </location>
</feature>
<dbReference type="Proteomes" id="UP000273044">
    <property type="component" value="Chromosome"/>
</dbReference>
<keyword evidence="3 6" id="KW-0812">Transmembrane</keyword>
<evidence type="ECO:0000313" key="8">
    <source>
        <dbReference type="EMBL" id="VEH71446.1"/>
    </source>
</evidence>
<dbReference type="GO" id="GO:0005886">
    <property type="term" value="C:plasma membrane"/>
    <property type="evidence" value="ECO:0007669"/>
    <property type="project" value="UniProtKB-SubCell"/>
</dbReference>
<dbReference type="InterPro" id="IPR003838">
    <property type="entry name" value="ABC3_permease_C"/>
</dbReference>
<dbReference type="PANTHER" id="PTHR30572:SF15">
    <property type="entry name" value="ABC TRANSPORTER PERMEASE"/>
    <property type="match status" value="1"/>
</dbReference>
<evidence type="ECO:0000256" key="4">
    <source>
        <dbReference type="ARBA" id="ARBA00022989"/>
    </source>
</evidence>
<dbReference type="AlphaFoldDB" id="A0A3S4W8S9"/>